<keyword evidence="3" id="KW-1185">Reference proteome</keyword>
<feature type="domain" description="FBD" evidence="1">
    <location>
        <begin position="317"/>
        <end position="384"/>
    </location>
</feature>
<name>A0ABQ7CXL0_BRACR</name>
<dbReference type="InterPro" id="IPR006566">
    <property type="entry name" value="FBD"/>
</dbReference>
<evidence type="ECO:0000313" key="2">
    <source>
        <dbReference type="EMBL" id="KAF3564059.1"/>
    </source>
</evidence>
<gene>
    <name evidence="2" type="ORF">DY000_02017420</name>
</gene>
<dbReference type="Pfam" id="PF08387">
    <property type="entry name" value="FBD"/>
    <property type="match status" value="1"/>
</dbReference>
<organism evidence="2 3">
    <name type="scientific">Brassica cretica</name>
    <name type="common">Mustard</name>
    <dbReference type="NCBI Taxonomy" id="69181"/>
    <lineage>
        <taxon>Eukaryota</taxon>
        <taxon>Viridiplantae</taxon>
        <taxon>Streptophyta</taxon>
        <taxon>Embryophyta</taxon>
        <taxon>Tracheophyta</taxon>
        <taxon>Spermatophyta</taxon>
        <taxon>Magnoliopsida</taxon>
        <taxon>eudicotyledons</taxon>
        <taxon>Gunneridae</taxon>
        <taxon>Pentapetalae</taxon>
        <taxon>rosids</taxon>
        <taxon>malvids</taxon>
        <taxon>Brassicales</taxon>
        <taxon>Brassicaceae</taxon>
        <taxon>Brassiceae</taxon>
        <taxon>Brassica</taxon>
    </lineage>
</organism>
<dbReference type="SMART" id="SM00579">
    <property type="entry name" value="FBD"/>
    <property type="match status" value="1"/>
</dbReference>
<dbReference type="Pfam" id="PF24758">
    <property type="entry name" value="LRR_At5g56370"/>
    <property type="match status" value="1"/>
</dbReference>
<dbReference type="PANTHER" id="PTHR31900:SF28">
    <property type="entry name" value="FBD DOMAIN-CONTAINING PROTEIN"/>
    <property type="match status" value="1"/>
</dbReference>
<evidence type="ECO:0000259" key="1">
    <source>
        <dbReference type="SMART" id="SM00579"/>
    </source>
</evidence>
<protein>
    <recommendedName>
        <fullName evidence="1">FBD domain-containing protein</fullName>
    </recommendedName>
</protein>
<reference evidence="2 3" key="1">
    <citation type="journal article" date="2020" name="BMC Genomics">
        <title>Intraspecific diversification of the crop wild relative Brassica cretica Lam. using demographic model selection.</title>
        <authorList>
            <person name="Kioukis A."/>
            <person name="Michalopoulou V.A."/>
            <person name="Briers L."/>
            <person name="Pirintsos S."/>
            <person name="Studholme D.J."/>
            <person name="Pavlidis P."/>
            <person name="Sarris P.F."/>
        </authorList>
    </citation>
    <scope>NUCLEOTIDE SEQUENCE [LARGE SCALE GENOMIC DNA]</scope>
    <source>
        <strain evidence="3">cv. PFS-1207/04</strain>
    </source>
</reference>
<proteinExistence type="predicted"/>
<accession>A0ABQ7CXL0</accession>
<comment type="caution">
    <text evidence="2">The sequence shown here is derived from an EMBL/GenBank/DDBJ whole genome shotgun (WGS) entry which is preliminary data.</text>
</comment>
<dbReference type="Proteomes" id="UP000266723">
    <property type="component" value="Unassembled WGS sequence"/>
</dbReference>
<dbReference type="EMBL" id="QGKV02000759">
    <property type="protein sequence ID" value="KAF3564059.1"/>
    <property type="molecule type" value="Genomic_DNA"/>
</dbReference>
<dbReference type="InterPro" id="IPR055411">
    <property type="entry name" value="LRR_FXL15/At3g58940/PEG3-like"/>
</dbReference>
<dbReference type="InterPro" id="IPR050232">
    <property type="entry name" value="FBL13/AtMIF1-like"/>
</dbReference>
<dbReference type="PANTHER" id="PTHR31900">
    <property type="entry name" value="F-BOX/RNI SUPERFAMILY PROTEIN-RELATED"/>
    <property type="match status" value="1"/>
</dbReference>
<evidence type="ECO:0000313" key="3">
    <source>
        <dbReference type="Proteomes" id="UP000266723"/>
    </source>
</evidence>
<sequence length="385" mass="43865">MGFFRDLLGESSLTTDLPLEMVRGSLGCDSFLGAAGHLSSGRSDDTPLMDLSSFLASLDFSCLLFFLSFRCFVGLQDGYRCNFWVPRLTYEAPYNPDKATGFKRFLKGSLLSHQPHALETLHIDIAFCLFTCKKLVVLKLKGRIKLKLPSTVCLPSLKTLHLRLTLLNNESTHKILSNCPLLYDVRLEHDVMSKLHIAMPSLQRLTIVIESIFGPSSNLLDCYFRRLEKISTPSLKYLNIQDFASILYVRFRIKSPSNFEDTSIYRQTVQLELSMYSDVFEELLIYLLKSSMNLFVLKINNKFTPRVCWKPPSSVPTCLLSSLQTLEWREYTGTCAEKEVLSYLLKHALCLKTAKIINESCLFKKTKDLLSMPRGSTTCRLVLKQ</sequence>